<organism evidence="2 3">
    <name type="scientific">Sphingomonas arvum</name>
    <dbReference type="NCBI Taxonomy" id="2992113"/>
    <lineage>
        <taxon>Bacteria</taxon>
        <taxon>Pseudomonadati</taxon>
        <taxon>Pseudomonadota</taxon>
        <taxon>Alphaproteobacteria</taxon>
        <taxon>Sphingomonadales</taxon>
        <taxon>Sphingomonadaceae</taxon>
        <taxon>Sphingomonas</taxon>
    </lineage>
</organism>
<keyword evidence="1" id="KW-0732">Signal</keyword>
<reference evidence="2 3" key="1">
    <citation type="submission" date="2022-10" db="EMBL/GenBank/DDBJ databases">
        <title>Sphingomonas sp.</title>
        <authorList>
            <person name="Jin C."/>
        </authorList>
    </citation>
    <scope>NUCLEOTIDE SEQUENCE [LARGE SCALE GENOMIC DNA]</scope>
    <source>
        <strain evidence="2 3">BN140010</strain>
    </source>
</reference>
<dbReference type="Proteomes" id="UP001526246">
    <property type="component" value="Unassembled WGS sequence"/>
</dbReference>
<evidence type="ECO:0008006" key="4">
    <source>
        <dbReference type="Google" id="ProtNLM"/>
    </source>
</evidence>
<proteinExistence type="predicted"/>
<comment type="caution">
    <text evidence="2">The sequence shown here is derived from an EMBL/GenBank/DDBJ whole genome shotgun (WGS) entry which is preliminary data.</text>
</comment>
<dbReference type="RefSeq" id="WP_264880149.1">
    <property type="nucleotide sequence ID" value="NZ_JAPDOB010000001.1"/>
</dbReference>
<dbReference type="EMBL" id="JAPDOB010000001">
    <property type="protein sequence ID" value="MCW3796392.1"/>
    <property type="molecule type" value="Genomic_DNA"/>
</dbReference>
<feature type="chain" id="PRO_5045760316" description="Rap1a immunity protein domain-containing protein" evidence="1">
    <location>
        <begin position="20"/>
        <end position="125"/>
    </location>
</feature>
<evidence type="ECO:0000313" key="3">
    <source>
        <dbReference type="Proteomes" id="UP001526246"/>
    </source>
</evidence>
<evidence type="ECO:0000256" key="1">
    <source>
        <dbReference type="SAM" id="SignalP"/>
    </source>
</evidence>
<feature type="signal peptide" evidence="1">
    <location>
        <begin position="1"/>
        <end position="19"/>
    </location>
</feature>
<name>A0ABT3JBH1_9SPHN</name>
<accession>A0ABT3JBH1</accession>
<evidence type="ECO:0000313" key="2">
    <source>
        <dbReference type="EMBL" id="MCW3796392.1"/>
    </source>
</evidence>
<gene>
    <name evidence="2" type="ORF">OMW55_01020</name>
</gene>
<sequence length="125" mass="13184">MPMRLAAVAALLVAAPVAAQSMNAEAFHKRASALQAKGPLAIFSRTEINTLMGEVKASAQKAREQRLATIKAGGKPRYCPPGNSGGIGATEFMQRMAAIPVAERARMDMTEATVRVLASKYPCPA</sequence>
<keyword evidence="3" id="KW-1185">Reference proteome</keyword>
<protein>
    <recommendedName>
        <fullName evidence="4">Rap1a immunity protein domain-containing protein</fullName>
    </recommendedName>
</protein>